<dbReference type="GO" id="GO:0006508">
    <property type="term" value="P:proteolysis"/>
    <property type="evidence" value="ECO:0007669"/>
    <property type="project" value="UniProtKB-KW"/>
</dbReference>
<accession>A0ABQ6LHU4</accession>
<keyword evidence="2" id="KW-0378">Hydrolase</keyword>
<reference evidence="2 3" key="1">
    <citation type="submission" date="2023-04" db="EMBL/GenBank/DDBJ databases">
        <title>Marinoamorphus aggregata gen. nov., sp. Nov., isolate from tissue of brittle star Ophioplocus japonicus.</title>
        <authorList>
            <person name="Kawano K."/>
            <person name="Sawayama S."/>
            <person name="Nakagawa S."/>
        </authorList>
    </citation>
    <scope>NUCLEOTIDE SEQUENCE [LARGE SCALE GENOMIC DNA]</scope>
    <source>
        <strain evidence="2 3">NKW23</strain>
    </source>
</reference>
<proteinExistence type="predicted"/>
<evidence type="ECO:0000313" key="2">
    <source>
        <dbReference type="EMBL" id="GMG82862.1"/>
    </source>
</evidence>
<dbReference type="InterPro" id="IPR007481">
    <property type="entry name" value="SspB"/>
</dbReference>
<feature type="region of interest" description="Disordered" evidence="1">
    <location>
        <begin position="119"/>
        <end position="173"/>
    </location>
</feature>
<evidence type="ECO:0000313" key="3">
    <source>
        <dbReference type="Proteomes" id="UP001239909"/>
    </source>
</evidence>
<dbReference type="GO" id="GO:0008233">
    <property type="term" value="F:peptidase activity"/>
    <property type="evidence" value="ECO:0007669"/>
    <property type="project" value="UniProtKB-KW"/>
</dbReference>
<dbReference type="SUPFAM" id="SSF101738">
    <property type="entry name" value="SspB-like"/>
    <property type="match status" value="1"/>
</dbReference>
<evidence type="ECO:0000256" key="1">
    <source>
        <dbReference type="SAM" id="MobiDB-lite"/>
    </source>
</evidence>
<organism evidence="2 3">
    <name type="scientific">Paralimibaculum aggregatum</name>
    <dbReference type="NCBI Taxonomy" id="3036245"/>
    <lineage>
        <taxon>Bacteria</taxon>
        <taxon>Pseudomonadati</taxon>
        <taxon>Pseudomonadota</taxon>
        <taxon>Alphaproteobacteria</taxon>
        <taxon>Rhodobacterales</taxon>
        <taxon>Paracoccaceae</taxon>
        <taxon>Paralimibaculum</taxon>
    </lineage>
</organism>
<keyword evidence="3" id="KW-1185">Reference proteome</keyword>
<dbReference type="InterPro" id="IPR036760">
    <property type="entry name" value="SspB-like_sf"/>
</dbReference>
<comment type="caution">
    <text evidence="2">The sequence shown here is derived from an EMBL/GenBank/DDBJ whole genome shotgun (WGS) entry which is preliminary data.</text>
</comment>
<dbReference type="EMBL" id="BSYI01000014">
    <property type="protein sequence ID" value="GMG82862.1"/>
    <property type="molecule type" value="Genomic_DNA"/>
</dbReference>
<name>A0ABQ6LHU4_9RHOB</name>
<dbReference type="Proteomes" id="UP001239909">
    <property type="component" value="Unassembled WGS sequence"/>
</dbReference>
<feature type="compositionally biased region" description="Acidic residues" evidence="1">
    <location>
        <begin position="140"/>
        <end position="155"/>
    </location>
</feature>
<dbReference type="Gene3D" id="2.30.30.220">
    <property type="entry name" value="SspB-like"/>
    <property type="match status" value="1"/>
</dbReference>
<gene>
    <name evidence="2" type="ORF">LNKW23_20750</name>
</gene>
<sequence length="173" mass="18748">MANRDGLNYGRLMQKALRGLMAEVLGHVAEHGLPGEHHFYIGIDTTHPGVDMPDWLRARYPGEMTIVLQDWFADLAVLGDRFQVTLNFSNQPQTLVVPFAAVQTFIDPSVKFGLKFDEDEEGESGDFVPAAEPPRGTGDADGEPAGSDDGDDGGDDGGGSSADIVRLDRFRKT</sequence>
<dbReference type="Pfam" id="PF04386">
    <property type="entry name" value="SspB"/>
    <property type="match status" value="1"/>
</dbReference>
<keyword evidence="2" id="KW-0645">Protease</keyword>
<protein>
    <submittedName>
        <fullName evidence="2">ClpXP protease specificity-enhancing factor SspB</fullName>
    </submittedName>
</protein>